<evidence type="ECO:0000256" key="7">
    <source>
        <dbReference type="ARBA" id="ARBA00022898"/>
    </source>
</evidence>
<accession>A0A9J9QBZ9</accession>
<keyword evidence="7" id="KW-0663">Pyridoxal phosphate</keyword>
<dbReference type="InterPro" id="IPR015424">
    <property type="entry name" value="PyrdxlP-dep_Trfase"/>
</dbReference>
<proteinExistence type="inferred from homology"/>
<dbReference type="GO" id="GO:0000105">
    <property type="term" value="P:L-histidine biosynthetic process"/>
    <property type="evidence" value="ECO:0007669"/>
    <property type="project" value="UniProtKB-KW"/>
</dbReference>
<dbReference type="InterPro" id="IPR015421">
    <property type="entry name" value="PyrdxlP-dep_Trfase_major"/>
</dbReference>
<gene>
    <name evidence="11" type="ordered locus">Dtpsy_2532</name>
</gene>
<comment type="pathway">
    <text evidence="1">Amino-acid biosynthesis; L-histidine biosynthesis; L-histidine from 5-phospho-alpha-D-ribose 1-diphosphate: step 7/9.</text>
</comment>
<dbReference type="Pfam" id="PF00155">
    <property type="entry name" value="Aminotran_1_2"/>
    <property type="match status" value="1"/>
</dbReference>
<dbReference type="Proteomes" id="UP000000450">
    <property type="component" value="Chromosome"/>
</dbReference>
<dbReference type="Gene3D" id="3.90.1150.10">
    <property type="entry name" value="Aspartate Aminotransferase, domain 1"/>
    <property type="match status" value="1"/>
</dbReference>
<evidence type="ECO:0000256" key="2">
    <source>
        <dbReference type="ARBA" id="ARBA00007970"/>
    </source>
</evidence>
<keyword evidence="12" id="KW-1185">Reference proteome</keyword>
<evidence type="ECO:0000256" key="4">
    <source>
        <dbReference type="ARBA" id="ARBA00022576"/>
    </source>
</evidence>
<keyword evidence="8" id="KW-0368">Histidine biosynthesis</keyword>
<organism evidence="11 12">
    <name type="scientific">Acidovorax ebreus (strain TPSY)</name>
    <name type="common">Diaphorobacter sp. (strain TPSY)</name>
    <dbReference type="NCBI Taxonomy" id="535289"/>
    <lineage>
        <taxon>Bacteria</taxon>
        <taxon>Pseudomonadati</taxon>
        <taxon>Pseudomonadota</taxon>
        <taxon>Betaproteobacteria</taxon>
        <taxon>Burkholderiales</taxon>
        <taxon>Comamonadaceae</taxon>
        <taxon>Diaphorobacter</taxon>
    </lineage>
</organism>
<keyword evidence="6" id="KW-0808">Transferase</keyword>
<dbReference type="Gene3D" id="3.40.640.10">
    <property type="entry name" value="Type I PLP-dependent aspartate aminotransferase-like (Major domain)"/>
    <property type="match status" value="1"/>
</dbReference>
<evidence type="ECO:0000259" key="10">
    <source>
        <dbReference type="Pfam" id="PF00155"/>
    </source>
</evidence>
<sequence>MTGSAVTQAVHGGPDALGVPLHDFSTNANACGPCPQALAALQQADHRHYPDPAYTALSARLAAFHGVAVERVVLAASASEFIHRISAHAARAGLRHAVLPAHGYGDYARAADAWGLARVRATGQPALHWACEPASPLGTADEALVQWARANAPCTGLRVLDCAYAPLRLDGRATAMPEGVWQLWSPNKGLGLTGVRAAYAIAPDAARAAAVRALAPSWPLGADGVALLGAWVQADTQAWLTQSLATLRDWKAAQLRLCAGMGWRVLPGSLANFFTVQPPPGDLPAALRALRARGIKLRDCTSFGLPGHVRLGVLAPASQQALRAAWAGLGAGYHSA</sequence>
<keyword evidence="4 11" id="KW-0032">Aminotransferase</keyword>
<evidence type="ECO:0000256" key="6">
    <source>
        <dbReference type="ARBA" id="ARBA00022679"/>
    </source>
</evidence>
<dbReference type="GO" id="GO:0004400">
    <property type="term" value="F:histidinol-phosphate transaminase activity"/>
    <property type="evidence" value="ECO:0007669"/>
    <property type="project" value="UniProtKB-EC"/>
</dbReference>
<feature type="domain" description="Aminotransferase class I/classII large" evidence="10">
    <location>
        <begin position="187"/>
        <end position="325"/>
    </location>
</feature>
<evidence type="ECO:0000256" key="8">
    <source>
        <dbReference type="ARBA" id="ARBA00023102"/>
    </source>
</evidence>
<comment type="similarity">
    <text evidence="2">Belongs to the class-II pyridoxal-phosphate-dependent aminotransferase family. Histidinol-phosphate aminotransferase subfamily.</text>
</comment>
<dbReference type="InterPro" id="IPR004839">
    <property type="entry name" value="Aminotransferase_I/II_large"/>
</dbReference>
<dbReference type="KEGG" id="dia:Dtpsy_2532"/>
<dbReference type="InterPro" id="IPR015422">
    <property type="entry name" value="PyrdxlP-dep_Trfase_small"/>
</dbReference>
<dbReference type="GO" id="GO:0030170">
    <property type="term" value="F:pyridoxal phosphate binding"/>
    <property type="evidence" value="ECO:0007669"/>
    <property type="project" value="InterPro"/>
</dbReference>
<evidence type="ECO:0000256" key="9">
    <source>
        <dbReference type="ARBA" id="ARBA00047481"/>
    </source>
</evidence>
<dbReference type="PANTHER" id="PTHR43643">
    <property type="entry name" value="HISTIDINOL-PHOSPHATE AMINOTRANSFERASE 2"/>
    <property type="match status" value="1"/>
</dbReference>
<protein>
    <recommendedName>
        <fullName evidence="3">histidinol-phosphate transaminase</fullName>
        <ecNumber evidence="3">2.6.1.9</ecNumber>
    </recommendedName>
</protein>
<dbReference type="EMBL" id="CP001392">
    <property type="protein sequence ID" value="ACM33967.1"/>
    <property type="molecule type" value="Genomic_DNA"/>
</dbReference>
<name>A0A9J9QBZ9_ACIET</name>
<keyword evidence="5" id="KW-0028">Amino-acid biosynthesis</keyword>
<dbReference type="SUPFAM" id="SSF53383">
    <property type="entry name" value="PLP-dependent transferases"/>
    <property type="match status" value="1"/>
</dbReference>
<evidence type="ECO:0000313" key="11">
    <source>
        <dbReference type="EMBL" id="ACM33967.1"/>
    </source>
</evidence>
<evidence type="ECO:0000256" key="1">
    <source>
        <dbReference type="ARBA" id="ARBA00005011"/>
    </source>
</evidence>
<evidence type="ECO:0000256" key="5">
    <source>
        <dbReference type="ARBA" id="ARBA00022605"/>
    </source>
</evidence>
<evidence type="ECO:0000313" key="12">
    <source>
        <dbReference type="Proteomes" id="UP000000450"/>
    </source>
</evidence>
<evidence type="ECO:0000256" key="3">
    <source>
        <dbReference type="ARBA" id="ARBA00012748"/>
    </source>
</evidence>
<dbReference type="EC" id="2.6.1.9" evidence="3"/>
<dbReference type="PANTHER" id="PTHR43643:SF6">
    <property type="entry name" value="HISTIDINOL-PHOSPHATE AMINOTRANSFERASE"/>
    <property type="match status" value="1"/>
</dbReference>
<comment type="catalytic activity">
    <reaction evidence="9">
        <text>L-histidinol phosphate + 2-oxoglutarate = 3-(imidazol-4-yl)-2-oxopropyl phosphate + L-glutamate</text>
        <dbReference type="Rhea" id="RHEA:23744"/>
        <dbReference type="ChEBI" id="CHEBI:16810"/>
        <dbReference type="ChEBI" id="CHEBI:29985"/>
        <dbReference type="ChEBI" id="CHEBI:57766"/>
        <dbReference type="ChEBI" id="CHEBI:57980"/>
        <dbReference type="EC" id="2.6.1.9"/>
    </reaction>
</comment>
<reference evidence="11 12" key="1">
    <citation type="journal article" date="2010" name="J. Bacteriol.">
        <title>Completed genome sequence of the anaerobic iron-oxidizing bacterium Acidovorax ebreus strain TPSY.</title>
        <authorList>
            <person name="Byrne-Bailey K.G."/>
            <person name="Weber K.A."/>
            <person name="Chair A.H."/>
            <person name="Bose S."/>
            <person name="Knox T."/>
            <person name="Spanbauer T.L."/>
            <person name="Chertkov O."/>
            <person name="Coates J.D."/>
        </authorList>
    </citation>
    <scope>NUCLEOTIDE SEQUENCE [LARGE SCALE GENOMIC DNA]</scope>
    <source>
        <strain evidence="11 12">TPSY</strain>
    </source>
</reference>
<dbReference type="InterPro" id="IPR050106">
    <property type="entry name" value="HistidinolP_aminotransfase"/>
</dbReference>
<dbReference type="AlphaFoldDB" id="A0A9J9QBZ9"/>